<keyword evidence="3" id="KW-1003">Cell membrane</keyword>
<evidence type="ECO:0000256" key="6">
    <source>
        <dbReference type="ARBA" id="ARBA00023136"/>
    </source>
</evidence>
<dbReference type="InterPro" id="IPR029020">
    <property type="entry name" value="Ammonium/urea_transptr"/>
</dbReference>
<evidence type="ECO:0000256" key="2">
    <source>
        <dbReference type="ARBA" id="ARBA00005914"/>
    </source>
</evidence>
<sequence length="157" mass="15658">MLRCGAWRAVGRGCPPAAAAAARPRGRPGLLRAAAARATPAPPCGAAARWRPWAGQVRVVSQVPDHVPTGGTPPGPPPVHPFILEVGRGFGQVAFCPGLPSAALIFAGLCVGDPKVAVLAALGCTSATAAARLVSADAAATTAGLYGYNGVLLLHES</sequence>
<evidence type="ECO:0000313" key="8">
    <source>
        <dbReference type="EMBL" id="CAK0903718.1"/>
    </source>
</evidence>
<evidence type="ECO:0000256" key="3">
    <source>
        <dbReference type="ARBA" id="ARBA00022475"/>
    </source>
</evidence>
<evidence type="ECO:0000256" key="4">
    <source>
        <dbReference type="ARBA" id="ARBA00022692"/>
    </source>
</evidence>
<dbReference type="Proteomes" id="UP001189429">
    <property type="component" value="Unassembled WGS sequence"/>
</dbReference>
<evidence type="ECO:0000256" key="7">
    <source>
        <dbReference type="ARBA" id="ARBA00033993"/>
    </source>
</evidence>
<dbReference type="Gene3D" id="1.10.3430.10">
    <property type="entry name" value="Ammonium transporter AmtB like domains"/>
    <property type="match status" value="1"/>
</dbReference>
<proteinExistence type="inferred from homology"/>
<dbReference type="EMBL" id="CAUYUJ010021281">
    <property type="protein sequence ID" value="CAK0903718.1"/>
    <property type="molecule type" value="Genomic_DNA"/>
</dbReference>
<organism evidence="8 9">
    <name type="scientific">Prorocentrum cordatum</name>
    <dbReference type="NCBI Taxonomy" id="2364126"/>
    <lineage>
        <taxon>Eukaryota</taxon>
        <taxon>Sar</taxon>
        <taxon>Alveolata</taxon>
        <taxon>Dinophyceae</taxon>
        <taxon>Prorocentrales</taxon>
        <taxon>Prorocentraceae</taxon>
        <taxon>Prorocentrum</taxon>
    </lineage>
</organism>
<evidence type="ECO:0000313" key="9">
    <source>
        <dbReference type="Proteomes" id="UP001189429"/>
    </source>
</evidence>
<comment type="caution">
    <text evidence="8">The sequence shown here is derived from an EMBL/GenBank/DDBJ whole genome shotgun (WGS) entry which is preliminary data.</text>
</comment>
<accession>A0ABN9XZJ4</accession>
<comment type="similarity">
    <text evidence="2">Belongs to the urea transporter family.</text>
</comment>
<dbReference type="Pfam" id="PF03253">
    <property type="entry name" value="UT"/>
    <property type="match status" value="1"/>
</dbReference>
<keyword evidence="9" id="KW-1185">Reference proteome</keyword>
<dbReference type="PANTHER" id="PTHR10464:SF4">
    <property type="entry name" value="UREA TRANSPORTER"/>
    <property type="match status" value="1"/>
</dbReference>
<dbReference type="PANTHER" id="PTHR10464">
    <property type="entry name" value="UREA TRANSPORTER"/>
    <property type="match status" value="1"/>
</dbReference>
<dbReference type="InterPro" id="IPR004937">
    <property type="entry name" value="Urea_transporter"/>
</dbReference>
<comment type="catalytic activity">
    <reaction evidence="7">
        <text>urea(in) = urea(out)</text>
        <dbReference type="Rhea" id="RHEA:32799"/>
        <dbReference type="ChEBI" id="CHEBI:16199"/>
    </reaction>
</comment>
<evidence type="ECO:0000256" key="1">
    <source>
        <dbReference type="ARBA" id="ARBA00004651"/>
    </source>
</evidence>
<protein>
    <submittedName>
        <fullName evidence="8">Uncharacterized protein</fullName>
    </submittedName>
</protein>
<gene>
    <name evidence="8" type="ORF">PCOR1329_LOCUS79944</name>
</gene>
<keyword evidence="4" id="KW-0812">Transmembrane</keyword>
<evidence type="ECO:0000256" key="5">
    <source>
        <dbReference type="ARBA" id="ARBA00022989"/>
    </source>
</evidence>
<keyword evidence="5" id="KW-1133">Transmembrane helix</keyword>
<keyword evidence="6" id="KW-0472">Membrane</keyword>
<comment type="subcellular location">
    <subcellularLocation>
        <location evidence="1">Cell membrane</location>
        <topology evidence="1">Multi-pass membrane protein</topology>
    </subcellularLocation>
</comment>
<reference evidence="8" key="1">
    <citation type="submission" date="2023-10" db="EMBL/GenBank/DDBJ databases">
        <authorList>
            <person name="Chen Y."/>
            <person name="Shah S."/>
            <person name="Dougan E. K."/>
            <person name="Thang M."/>
            <person name="Chan C."/>
        </authorList>
    </citation>
    <scope>NUCLEOTIDE SEQUENCE [LARGE SCALE GENOMIC DNA]</scope>
</reference>
<name>A0ABN9XZJ4_9DINO</name>